<keyword evidence="7 9" id="KW-0906">Nuclear pore complex</keyword>
<dbReference type="PANTHER" id="PTHR13373">
    <property type="entry name" value="FROUNT PROTEIN-RELATED"/>
    <property type="match status" value="1"/>
</dbReference>
<comment type="caution">
    <text evidence="10">The sequence shown here is derived from an EMBL/GenBank/DDBJ whole genome shotgun (WGS) entry which is preliminary data.</text>
</comment>
<evidence type="ECO:0000256" key="3">
    <source>
        <dbReference type="ARBA" id="ARBA00022448"/>
    </source>
</evidence>
<accession>A0ABD6EDB5</accession>
<sequence>MTDGNFKAGDIIAACDSHFGQTLIAISAVKEVEKNGCPKGEFIKWLSISHSDDSVFDHPALIRLIHESHSVFTRIQKEGRTANFSVSDIISFSLQYRSIIRAAKDSLEDSDAVLKDTLLFADTIWSLVETIFMKSQDSSVVVDLIKWARTSLVRAPFLEKVSQKHLMTEWKNMSDDDFWLQVIYFVLSGMFVNASDLLRAYANASNDEILQDLAKVISEIDIELLNDPSSQQDFIAFQRELNDSITAGRFGPSDSNACLVAKIIGGNRDALSLACNVFECWYEIMPAFLLFLRPTATLSQLGDLVEECSDIFGGEKNGGTDEIMRALFSLDALHVMHHILLLSSDWWLAAHLSDLLQKADPRLMVAVGVDVRQNIIIEYATSLFKNKRMWQVSADYFRECGDEGLSTLEALLANMCCSDEMTLIKVIRLCNELNFDELGVTLKQAAAYECLRRKEWNNALSWAIHSKDSELTTEVVEHILALCPHETVSSLIALDQADELSLDVPSLLFLLKYYKFLQRLSAGDDENTAARLLVELITSEYAPREYYPELFKDLLDILVCSSQAVLNKDETYTVIQFIESFDSSGLFGAELSMFEDIGDILMSLRNALLNNLCDAISVH</sequence>
<comment type="subcellular location">
    <subcellularLocation>
        <location evidence="1 9">Nucleus</location>
        <location evidence="1 9">Nuclear pore complex</location>
    </subcellularLocation>
</comment>
<evidence type="ECO:0000256" key="7">
    <source>
        <dbReference type="ARBA" id="ARBA00023132"/>
    </source>
</evidence>
<keyword evidence="11" id="KW-1185">Reference proteome</keyword>
<comment type="subunit">
    <text evidence="9">Component of the nuclear pore complex (NPC).</text>
</comment>
<evidence type="ECO:0000256" key="6">
    <source>
        <dbReference type="ARBA" id="ARBA00023010"/>
    </source>
</evidence>
<evidence type="ECO:0000313" key="11">
    <source>
        <dbReference type="Proteomes" id="UP001608902"/>
    </source>
</evidence>
<evidence type="ECO:0000313" key="10">
    <source>
        <dbReference type="EMBL" id="MFH4974833.1"/>
    </source>
</evidence>
<keyword evidence="9" id="KW-0472">Membrane</keyword>
<evidence type="ECO:0000256" key="9">
    <source>
        <dbReference type="RuleBase" id="RU365073"/>
    </source>
</evidence>
<reference evidence="10 11" key="1">
    <citation type="submission" date="2024-08" db="EMBL/GenBank/DDBJ databases">
        <title>Gnathostoma spinigerum genome.</title>
        <authorList>
            <person name="Gonzalez-Bertolin B."/>
            <person name="Monzon S."/>
            <person name="Zaballos A."/>
            <person name="Jimenez P."/>
            <person name="Dekumyoy P."/>
            <person name="Varona S."/>
            <person name="Cuesta I."/>
            <person name="Sumanam S."/>
            <person name="Adisakwattana P."/>
            <person name="Gasser R.B."/>
            <person name="Hernandez-Gonzalez A."/>
            <person name="Young N.D."/>
            <person name="Perteguer M.J."/>
        </authorList>
    </citation>
    <scope>NUCLEOTIDE SEQUENCE [LARGE SCALE GENOMIC DNA]</scope>
    <source>
        <strain evidence="10">AL3</strain>
        <tissue evidence="10">Liver</tissue>
    </source>
</reference>
<dbReference type="GO" id="GO:0005643">
    <property type="term" value="C:nuclear pore"/>
    <property type="evidence" value="ECO:0007669"/>
    <property type="project" value="UniProtKB-SubCell"/>
</dbReference>
<comment type="similarity">
    <text evidence="2 9">Belongs to the nucleoporin Nup85 family.</text>
</comment>
<dbReference type="PANTHER" id="PTHR13373:SF21">
    <property type="entry name" value="NUCLEAR PORE COMPLEX PROTEIN NUP85"/>
    <property type="match status" value="1"/>
</dbReference>
<evidence type="ECO:0000256" key="8">
    <source>
        <dbReference type="ARBA" id="ARBA00023242"/>
    </source>
</evidence>
<dbReference type="AlphaFoldDB" id="A0ABD6EDB5"/>
<dbReference type="Pfam" id="PF07575">
    <property type="entry name" value="Nucleopor_Nup85"/>
    <property type="match status" value="1"/>
</dbReference>
<dbReference type="GO" id="GO:0031965">
    <property type="term" value="C:nuclear membrane"/>
    <property type="evidence" value="ECO:0007669"/>
    <property type="project" value="UniProtKB-UniRule"/>
</dbReference>
<evidence type="ECO:0000256" key="1">
    <source>
        <dbReference type="ARBA" id="ARBA00004567"/>
    </source>
</evidence>
<keyword evidence="5 9" id="KW-0653">Protein transport</keyword>
<organism evidence="10 11">
    <name type="scientific">Gnathostoma spinigerum</name>
    <dbReference type="NCBI Taxonomy" id="75299"/>
    <lineage>
        <taxon>Eukaryota</taxon>
        <taxon>Metazoa</taxon>
        <taxon>Ecdysozoa</taxon>
        <taxon>Nematoda</taxon>
        <taxon>Chromadorea</taxon>
        <taxon>Rhabditida</taxon>
        <taxon>Spirurina</taxon>
        <taxon>Gnathostomatomorpha</taxon>
        <taxon>Gnathostomatoidea</taxon>
        <taxon>Gnathostomatidae</taxon>
        <taxon>Gnathostoma</taxon>
    </lineage>
</organism>
<keyword evidence="4 9" id="KW-0509">mRNA transport</keyword>
<proteinExistence type="inferred from homology"/>
<gene>
    <name evidence="10" type="ORF">AB6A40_001542</name>
</gene>
<dbReference type="EMBL" id="JBGFUD010000585">
    <property type="protein sequence ID" value="MFH4974833.1"/>
    <property type="molecule type" value="Genomic_DNA"/>
</dbReference>
<name>A0ABD6EDB5_9BILA</name>
<evidence type="ECO:0000256" key="4">
    <source>
        <dbReference type="ARBA" id="ARBA00022816"/>
    </source>
</evidence>
<evidence type="ECO:0000256" key="5">
    <source>
        <dbReference type="ARBA" id="ARBA00022927"/>
    </source>
</evidence>
<evidence type="ECO:0000256" key="2">
    <source>
        <dbReference type="ARBA" id="ARBA00005573"/>
    </source>
</evidence>
<keyword evidence="8 9" id="KW-0539">Nucleus</keyword>
<dbReference type="GO" id="GO:0015031">
    <property type="term" value="P:protein transport"/>
    <property type="evidence" value="ECO:0007669"/>
    <property type="project" value="UniProtKB-KW"/>
</dbReference>
<comment type="function">
    <text evidence="9">Functions as a component of the nuclear pore complex (NPC).</text>
</comment>
<keyword evidence="6 9" id="KW-0811">Translocation</keyword>
<dbReference type="GO" id="GO:0051028">
    <property type="term" value="P:mRNA transport"/>
    <property type="evidence" value="ECO:0007669"/>
    <property type="project" value="UniProtKB-KW"/>
</dbReference>
<dbReference type="Proteomes" id="UP001608902">
    <property type="component" value="Unassembled WGS sequence"/>
</dbReference>
<protein>
    <recommendedName>
        <fullName evidence="9">Nuclear pore complex protein Nup85</fullName>
    </recommendedName>
</protein>
<dbReference type="InterPro" id="IPR011502">
    <property type="entry name" value="Nucleoporin_Nup85"/>
</dbReference>
<keyword evidence="3 9" id="KW-0813">Transport</keyword>